<gene>
    <name evidence="4" type="ORF">DPMN_045923</name>
</gene>
<comment type="similarity">
    <text evidence="1">Belongs to the sulfotransferase 1 family.</text>
</comment>
<proteinExistence type="inferred from homology"/>
<evidence type="ECO:0000256" key="1">
    <source>
        <dbReference type="ARBA" id="ARBA00005771"/>
    </source>
</evidence>
<dbReference type="Proteomes" id="UP000828390">
    <property type="component" value="Unassembled WGS sequence"/>
</dbReference>
<dbReference type="PANTHER" id="PTHR11783">
    <property type="entry name" value="SULFOTRANSFERASE SULT"/>
    <property type="match status" value="1"/>
</dbReference>
<dbReference type="EMBL" id="JAIWYP010000011">
    <property type="protein sequence ID" value="KAH3739273.1"/>
    <property type="molecule type" value="Genomic_DNA"/>
</dbReference>
<dbReference type="SUPFAM" id="SSF52540">
    <property type="entry name" value="P-loop containing nucleoside triphosphate hydrolases"/>
    <property type="match status" value="1"/>
</dbReference>
<evidence type="ECO:0000259" key="3">
    <source>
        <dbReference type="Pfam" id="PF00685"/>
    </source>
</evidence>
<sequence length="299" mass="34581">MSVKPYELTDAGGATCQGMITVDGYPVPNFMEDGIVRGKTILSIREWKIRDDDIVVKSLPKSGNRWVDEILNMLLSRKTEMEAGRKFALIEQTTEKNFESTPSPRVISTHLPLRYLPKQLEQKKTKMVLVLRNPKDCAVSYYHVMTGMRVFNYSGKFENFLKLYIDGKLPFGDMFSYIREFEEKMNSESDKICLVMYEDLKMNGVQEIQRLARFLGVDATEEFCKTVHDACSFRNFAEKREFTTPVNEMVWKEGGCFYRKGIIGDWKNHFTVADSEMFDEVLAQRMTGSKLKFTYSAPE</sequence>
<dbReference type="GO" id="GO:0008146">
    <property type="term" value="F:sulfotransferase activity"/>
    <property type="evidence" value="ECO:0007669"/>
    <property type="project" value="InterPro"/>
</dbReference>
<keyword evidence="5" id="KW-1185">Reference proteome</keyword>
<dbReference type="Pfam" id="PF00685">
    <property type="entry name" value="Sulfotransfer_1"/>
    <property type="match status" value="1"/>
</dbReference>
<dbReference type="InterPro" id="IPR027417">
    <property type="entry name" value="P-loop_NTPase"/>
</dbReference>
<protein>
    <recommendedName>
        <fullName evidence="3">Sulfotransferase domain-containing protein</fullName>
    </recommendedName>
</protein>
<reference evidence="4" key="1">
    <citation type="journal article" date="2019" name="bioRxiv">
        <title>The Genome of the Zebra Mussel, Dreissena polymorpha: A Resource for Invasive Species Research.</title>
        <authorList>
            <person name="McCartney M.A."/>
            <person name="Auch B."/>
            <person name="Kono T."/>
            <person name="Mallez S."/>
            <person name="Zhang Y."/>
            <person name="Obille A."/>
            <person name="Becker A."/>
            <person name="Abrahante J.E."/>
            <person name="Garbe J."/>
            <person name="Badalamenti J.P."/>
            <person name="Herman A."/>
            <person name="Mangelson H."/>
            <person name="Liachko I."/>
            <person name="Sullivan S."/>
            <person name="Sone E.D."/>
            <person name="Koren S."/>
            <person name="Silverstein K.A.T."/>
            <person name="Beckman K.B."/>
            <person name="Gohl D.M."/>
        </authorList>
    </citation>
    <scope>NUCLEOTIDE SEQUENCE</scope>
    <source>
        <strain evidence="4">Duluth1</strain>
        <tissue evidence="4">Whole animal</tissue>
    </source>
</reference>
<keyword evidence="2" id="KW-0808">Transferase</keyword>
<evidence type="ECO:0000313" key="4">
    <source>
        <dbReference type="EMBL" id="KAH3739273.1"/>
    </source>
</evidence>
<dbReference type="Gene3D" id="3.40.50.300">
    <property type="entry name" value="P-loop containing nucleotide triphosphate hydrolases"/>
    <property type="match status" value="1"/>
</dbReference>
<name>A0A9D4D586_DREPO</name>
<accession>A0A9D4D586</accession>
<evidence type="ECO:0000313" key="5">
    <source>
        <dbReference type="Proteomes" id="UP000828390"/>
    </source>
</evidence>
<feature type="domain" description="Sulfotransferase" evidence="3">
    <location>
        <begin position="51"/>
        <end position="289"/>
    </location>
</feature>
<comment type="caution">
    <text evidence="4">The sequence shown here is derived from an EMBL/GenBank/DDBJ whole genome shotgun (WGS) entry which is preliminary data.</text>
</comment>
<dbReference type="InterPro" id="IPR000863">
    <property type="entry name" value="Sulfotransferase_dom"/>
</dbReference>
<evidence type="ECO:0000256" key="2">
    <source>
        <dbReference type="ARBA" id="ARBA00022679"/>
    </source>
</evidence>
<dbReference type="AlphaFoldDB" id="A0A9D4D586"/>
<organism evidence="4 5">
    <name type="scientific">Dreissena polymorpha</name>
    <name type="common">Zebra mussel</name>
    <name type="synonym">Mytilus polymorpha</name>
    <dbReference type="NCBI Taxonomy" id="45954"/>
    <lineage>
        <taxon>Eukaryota</taxon>
        <taxon>Metazoa</taxon>
        <taxon>Spiralia</taxon>
        <taxon>Lophotrochozoa</taxon>
        <taxon>Mollusca</taxon>
        <taxon>Bivalvia</taxon>
        <taxon>Autobranchia</taxon>
        <taxon>Heteroconchia</taxon>
        <taxon>Euheterodonta</taxon>
        <taxon>Imparidentia</taxon>
        <taxon>Neoheterodontei</taxon>
        <taxon>Myida</taxon>
        <taxon>Dreissenoidea</taxon>
        <taxon>Dreissenidae</taxon>
        <taxon>Dreissena</taxon>
    </lineage>
</organism>
<reference evidence="4" key="2">
    <citation type="submission" date="2020-11" db="EMBL/GenBank/DDBJ databases">
        <authorList>
            <person name="McCartney M.A."/>
            <person name="Auch B."/>
            <person name="Kono T."/>
            <person name="Mallez S."/>
            <person name="Becker A."/>
            <person name="Gohl D.M."/>
            <person name="Silverstein K.A.T."/>
            <person name="Koren S."/>
            <person name="Bechman K.B."/>
            <person name="Herman A."/>
            <person name="Abrahante J.E."/>
            <person name="Garbe J."/>
        </authorList>
    </citation>
    <scope>NUCLEOTIDE SEQUENCE</scope>
    <source>
        <strain evidence="4">Duluth1</strain>
        <tissue evidence="4">Whole animal</tissue>
    </source>
</reference>
<dbReference type="OrthoDB" id="6341251at2759"/>